<protein>
    <recommendedName>
        <fullName evidence="5">Outer membrane protein with beta-barrel domain</fullName>
    </recommendedName>
</protein>
<feature type="transmembrane region" description="Helical" evidence="2">
    <location>
        <begin position="47"/>
        <end position="71"/>
    </location>
</feature>
<reference evidence="3 4" key="1">
    <citation type="submission" date="2023-02" db="EMBL/GenBank/DDBJ databases">
        <title>Genome sequence of Mucilaginibacter jinjuensis strain KACC 16571.</title>
        <authorList>
            <person name="Kim S."/>
            <person name="Heo J."/>
            <person name="Kwon S.-W."/>
        </authorList>
    </citation>
    <scope>NUCLEOTIDE SEQUENCE [LARGE SCALE GENOMIC DNA]</scope>
    <source>
        <strain evidence="3 4">KACC 16571</strain>
    </source>
</reference>
<sequence length="477" mass="51702">MKKEEEDNIDHKFREGLSKAEDNIAFRNDDWDAMEKLLDEEKRRKGIVFYLPRIISGIAALLLLTLGFFFLRPATKTGVDKNDIAKIKPSGVNNNSLNNTKVKPANSTGHDSALNNSNQNSANNNTSNLANNNTKPIDKTSTYTNPNNGSKNGLKDQQLPATSSNQLAAVSGNRSGKKATNKQGGSTDKGLSNNNTPISGDYAAVSTGSENAPKQIGLGNNNTEVLAASGTNALNDDTGLTAAEINATDKQLDKNSRTYAAAVIAKQKKKNSFSSYGPTHAVILSVLTAPDLNGVGSSFSNAQLGSTSGLMLSVGLTHRLTVSTGALYAKKPYAANFSQYTTPYQFKIDPTNVYADCRVLDIPINLDYRLYSKGRNMIAVGTGISSYFMLRENYRFDYDNTPGKASTNFDIKNQNQHLLGVLNLNATYQRRINANFGLNVQPYMKLPLTSIGYGKVDLQSTGVAVGFSWYLTSNRPK</sequence>
<proteinExistence type="predicted"/>
<feature type="region of interest" description="Disordered" evidence="1">
    <location>
        <begin position="85"/>
        <end position="207"/>
    </location>
</feature>
<name>A0ABY7TED3_9SPHI</name>
<accession>A0ABY7TED3</accession>
<keyword evidence="4" id="KW-1185">Reference proteome</keyword>
<keyword evidence="2" id="KW-0812">Transmembrane</keyword>
<feature type="compositionally biased region" description="Polar residues" evidence="1">
    <location>
        <begin position="159"/>
        <end position="174"/>
    </location>
</feature>
<evidence type="ECO:0008006" key="5">
    <source>
        <dbReference type="Google" id="ProtNLM"/>
    </source>
</evidence>
<feature type="compositionally biased region" description="Low complexity" evidence="1">
    <location>
        <begin position="112"/>
        <end position="134"/>
    </location>
</feature>
<evidence type="ECO:0000313" key="3">
    <source>
        <dbReference type="EMBL" id="WCT14599.1"/>
    </source>
</evidence>
<feature type="compositionally biased region" description="Polar residues" evidence="1">
    <location>
        <begin position="91"/>
        <end position="110"/>
    </location>
</feature>
<feature type="compositionally biased region" description="Polar residues" evidence="1">
    <location>
        <begin position="139"/>
        <end position="151"/>
    </location>
</feature>
<feature type="compositionally biased region" description="Polar residues" evidence="1">
    <location>
        <begin position="181"/>
        <end position="198"/>
    </location>
</feature>
<evidence type="ECO:0000256" key="2">
    <source>
        <dbReference type="SAM" id="Phobius"/>
    </source>
</evidence>
<keyword evidence="2" id="KW-1133">Transmembrane helix</keyword>
<evidence type="ECO:0000256" key="1">
    <source>
        <dbReference type="SAM" id="MobiDB-lite"/>
    </source>
</evidence>
<gene>
    <name evidence="3" type="ORF">PQO05_11700</name>
</gene>
<dbReference type="RefSeq" id="WP_273633095.1">
    <property type="nucleotide sequence ID" value="NZ_CP117167.1"/>
</dbReference>
<keyword evidence="2" id="KW-0472">Membrane</keyword>
<evidence type="ECO:0000313" key="4">
    <source>
        <dbReference type="Proteomes" id="UP001216139"/>
    </source>
</evidence>
<dbReference type="Proteomes" id="UP001216139">
    <property type="component" value="Chromosome"/>
</dbReference>
<dbReference type="EMBL" id="CP117167">
    <property type="protein sequence ID" value="WCT14599.1"/>
    <property type="molecule type" value="Genomic_DNA"/>
</dbReference>
<organism evidence="3 4">
    <name type="scientific">Mucilaginibacter jinjuensis</name>
    <dbReference type="NCBI Taxonomy" id="1176721"/>
    <lineage>
        <taxon>Bacteria</taxon>
        <taxon>Pseudomonadati</taxon>
        <taxon>Bacteroidota</taxon>
        <taxon>Sphingobacteriia</taxon>
        <taxon>Sphingobacteriales</taxon>
        <taxon>Sphingobacteriaceae</taxon>
        <taxon>Mucilaginibacter</taxon>
    </lineage>
</organism>